<gene>
    <name evidence="1" type="ORF">IE4872_CH02481</name>
</gene>
<dbReference type="AlphaFoldDB" id="A0A1L5NJM7"/>
<dbReference type="GO" id="GO:0022900">
    <property type="term" value="P:electron transport chain"/>
    <property type="evidence" value="ECO:0007669"/>
    <property type="project" value="InterPro"/>
</dbReference>
<accession>A0A1L5NJM7</accession>
<name>A0A1L5NJM7_9HYPH</name>
<proteinExistence type="predicted"/>
<dbReference type="PROSITE" id="PS51009">
    <property type="entry name" value="CYTCII"/>
    <property type="match status" value="1"/>
</dbReference>
<dbReference type="GO" id="GO:0009055">
    <property type="term" value="F:electron transfer activity"/>
    <property type="evidence" value="ECO:0007669"/>
    <property type="project" value="InterPro"/>
</dbReference>
<dbReference type="SUPFAM" id="SSF47175">
    <property type="entry name" value="Cytochromes"/>
    <property type="match status" value="1"/>
</dbReference>
<dbReference type="InterPro" id="IPR002321">
    <property type="entry name" value="Cyt_c_II"/>
</dbReference>
<dbReference type="GO" id="GO:0005506">
    <property type="term" value="F:iron ion binding"/>
    <property type="evidence" value="ECO:0007669"/>
    <property type="project" value="InterPro"/>
</dbReference>
<dbReference type="STRING" id="56730.IE4872_CH02481"/>
<protein>
    <submittedName>
        <fullName evidence="1">Cytochrome-c domain-containing protein</fullName>
    </submittedName>
</protein>
<evidence type="ECO:0000313" key="2">
    <source>
        <dbReference type="Proteomes" id="UP000184749"/>
    </source>
</evidence>
<sequence length="145" mass="15849">MKAISDAAKSISEMFRDPNSYRSADFESAAGTIRDKAGERLIDHFADGIADSRSKAKPNIVEEKDRFARLASDLRDYANALSVAAEENPVAMTDKMRMKPGEAMGGGPFGTHASNEALASMPAEHAFHLMLQTCKTCHARYRMGH</sequence>
<dbReference type="InterPro" id="IPR010980">
    <property type="entry name" value="Cyt_c/b562"/>
</dbReference>
<dbReference type="Pfam" id="PF01322">
    <property type="entry name" value="Cytochrom_C_2"/>
    <property type="match status" value="1"/>
</dbReference>
<dbReference type="EMBL" id="CP017101">
    <property type="protein sequence ID" value="APO68091.1"/>
    <property type="molecule type" value="Genomic_DNA"/>
</dbReference>
<dbReference type="Proteomes" id="UP000184749">
    <property type="component" value="Chromosome"/>
</dbReference>
<dbReference type="OrthoDB" id="8115790at2"/>
<evidence type="ECO:0000313" key="1">
    <source>
        <dbReference type="EMBL" id="APO68091.1"/>
    </source>
</evidence>
<dbReference type="GO" id="GO:0020037">
    <property type="term" value="F:heme binding"/>
    <property type="evidence" value="ECO:0007669"/>
    <property type="project" value="InterPro"/>
</dbReference>
<dbReference type="Gene3D" id="1.20.120.10">
    <property type="entry name" value="Cytochrome c/b562"/>
    <property type="match status" value="1"/>
</dbReference>
<reference evidence="1 2" key="1">
    <citation type="submission" date="2016-09" db="EMBL/GenBank/DDBJ databases">
        <title>The complete genome sequences of Rhizobium gallicum, symbiovars gallicum and phaseoli, symbionts associated to common bean (Phaseolus vulgaris).</title>
        <authorList>
            <person name="Bustos P."/>
            <person name="Santamaria R.I."/>
            <person name="Perez-Carrascal O.M."/>
            <person name="Juarez S."/>
            <person name="Lozano L."/>
            <person name="Martinez-Flores I."/>
            <person name="Martinez-Romero E."/>
            <person name="Cevallos M."/>
            <person name="Romero D."/>
            <person name="Davila G."/>
            <person name="Gonzalez V."/>
        </authorList>
    </citation>
    <scope>NUCLEOTIDE SEQUENCE [LARGE SCALE GENOMIC DNA]</scope>
    <source>
        <strain evidence="1 2">IE4872</strain>
    </source>
</reference>
<organism evidence="1 2">
    <name type="scientific">Rhizobium gallicum</name>
    <dbReference type="NCBI Taxonomy" id="56730"/>
    <lineage>
        <taxon>Bacteria</taxon>
        <taxon>Pseudomonadati</taxon>
        <taxon>Pseudomonadota</taxon>
        <taxon>Alphaproteobacteria</taxon>
        <taxon>Hyphomicrobiales</taxon>
        <taxon>Rhizobiaceae</taxon>
        <taxon>Rhizobium/Agrobacterium group</taxon>
        <taxon>Rhizobium</taxon>
    </lineage>
</organism>